<keyword evidence="2" id="KW-1133">Transmembrane helix</keyword>
<feature type="transmembrane region" description="Helical" evidence="2">
    <location>
        <begin position="79"/>
        <end position="99"/>
    </location>
</feature>
<dbReference type="Pfam" id="PF01478">
    <property type="entry name" value="Peptidase_A24"/>
    <property type="match status" value="1"/>
</dbReference>
<feature type="transmembrane region" description="Helical" evidence="2">
    <location>
        <begin position="48"/>
        <end position="67"/>
    </location>
</feature>
<evidence type="ECO:0000313" key="4">
    <source>
        <dbReference type="EMBL" id="CAB4572857.1"/>
    </source>
</evidence>
<dbReference type="InterPro" id="IPR050882">
    <property type="entry name" value="Prepilin_peptidase/N-MTase"/>
</dbReference>
<protein>
    <submittedName>
        <fullName evidence="4">Unannotated protein</fullName>
    </submittedName>
</protein>
<evidence type="ECO:0000256" key="2">
    <source>
        <dbReference type="SAM" id="Phobius"/>
    </source>
</evidence>
<evidence type="ECO:0000256" key="1">
    <source>
        <dbReference type="ARBA" id="ARBA00005801"/>
    </source>
</evidence>
<evidence type="ECO:0000259" key="3">
    <source>
        <dbReference type="Pfam" id="PF01478"/>
    </source>
</evidence>
<feature type="transmembrane region" description="Helical" evidence="2">
    <location>
        <begin position="12"/>
        <end position="36"/>
    </location>
</feature>
<comment type="similarity">
    <text evidence="1">Belongs to the peptidase A24 family.</text>
</comment>
<dbReference type="GO" id="GO:0006465">
    <property type="term" value="P:signal peptide processing"/>
    <property type="evidence" value="ECO:0007669"/>
    <property type="project" value="TreeGrafter"/>
</dbReference>
<name>A0A6J6E9P5_9ZZZZ</name>
<feature type="transmembrane region" description="Helical" evidence="2">
    <location>
        <begin position="131"/>
        <end position="152"/>
    </location>
</feature>
<feature type="transmembrane region" description="Helical" evidence="2">
    <location>
        <begin position="161"/>
        <end position="180"/>
    </location>
</feature>
<sequence length="181" mass="18903">MLAATTIAPTLATTLATIVNIAGLAAFLVLSVWLAVVDWREHRLPNKLVAAAAICALTCHFCQTALWAFSANGPDLTPLIRSIVTAAACFALYLLLHLVSRTKNSAGMGAGDVKLAAVLGLYLGWISVDTAIFGIASGFALGAVYSLVVIALKRAHRSSHVAFGPWMLAGAWLAIALAYLA</sequence>
<feature type="transmembrane region" description="Helical" evidence="2">
    <location>
        <begin position="106"/>
        <end position="125"/>
    </location>
</feature>
<keyword evidence="2" id="KW-0472">Membrane</keyword>
<dbReference type="PANTHER" id="PTHR30487">
    <property type="entry name" value="TYPE 4 PREPILIN-LIKE PROTEINS LEADER PEPTIDE-PROCESSING ENZYME"/>
    <property type="match status" value="1"/>
</dbReference>
<reference evidence="4" key="1">
    <citation type="submission" date="2020-05" db="EMBL/GenBank/DDBJ databases">
        <authorList>
            <person name="Chiriac C."/>
            <person name="Salcher M."/>
            <person name="Ghai R."/>
            <person name="Kavagutti S V."/>
        </authorList>
    </citation>
    <scope>NUCLEOTIDE SEQUENCE</scope>
</reference>
<dbReference type="AlphaFoldDB" id="A0A6J6E9P5"/>
<dbReference type="EMBL" id="CAEZTD010000148">
    <property type="protein sequence ID" value="CAB4572857.1"/>
    <property type="molecule type" value="Genomic_DNA"/>
</dbReference>
<keyword evidence="2" id="KW-0812">Transmembrane</keyword>
<dbReference type="InterPro" id="IPR000045">
    <property type="entry name" value="Prepilin_IV_endopep_pep"/>
</dbReference>
<dbReference type="GO" id="GO:0004190">
    <property type="term" value="F:aspartic-type endopeptidase activity"/>
    <property type="evidence" value="ECO:0007669"/>
    <property type="project" value="InterPro"/>
</dbReference>
<feature type="domain" description="Prepilin type IV endopeptidase peptidase" evidence="3">
    <location>
        <begin position="26"/>
        <end position="146"/>
    </location>
</feature>
<dbReference type="PANTHER" id="PTHR30487:SF0">
    <property type="entry name" value="PREPILIN LEADER PEPTIDASE_N-METHYLTRANSFERASE-RELATED"/>
    <property type="match status" value="1"/>
</dbReference>
<dbReference type="GO" id="GO:0005886">
    <property type="term" value="C:plasma membrane"/>
    <property type="evidence" value="ECO:0007669"/>
    <property type="project" value="TreeGrafter"/>
</dbReference>
<organism evidence="4">
    <name type="scientific">freshwater metagenome</name>
    <dbReference type="NCBI Taxonomy" id="449393"/>
    <lineage>
        <taxon>unclassified sequences</taxon>
        <taxon>metagenomes</taxon>
        <taxon>ecological metagenomes</taxon>
    </lineage>
</organism>
<proteinExistence type="inferred from homology"/>
<gene>
    <name evidence="4" type="ORF">UFOPK1591_01399</name>
</gene>
<dbReference type="Gene3D" id="1.20.120.1220">
    <property type="match status" value="1"/>
</dbReference>
<accession>A0A6J6E9P5</accession>